<dbReference type="PANTHER" id="PTHR36926:SF1">
    <property type="entry name" value="COLICIN V PRODUCTION PROTEIN"/>
    <property type="match status" value="1"/>
</dbReference>
<evidence type="ECO:0000256" key="4">
    <source>
        <dbReference type="ARBA" id="ARBA00023136"/>
    </source>
</evidence>
<evidence type="ECO:0000313" key="6">
    <source>
        <dbReference type="EMBL" id="HGV55880.1"/>
    </source>
</evidence>
<feature type="transmembrane region" description="Helical" evidence="5">
    <location>
        <begin position="66"/>
        <end position="89"/>
    </location>
</feature>
<keyword evidence="4 5" id="KW-0472">Membrane</keyword>
<dbReference type="AlphaFoldDB" id="A0A832GRQ5"/>
<protein>
    <submittedName>
        <fullName evidence="6">CvpA family protein</fullName>
    </submittedName>
</protein>
<evidence type="ECO:0000256" key="2">
    <source>
        <dbReference type="ARBA" id="ARBA00022692"/>
    </source>
</evidence>
<keyword evidence="3 5" id="KW-1133">Transmembrane helix</keyword>
<dbReference type="PANTHER" id="PTHR36926">
    <property type="entry name" value="COLICIN V PRODUCTION PROTEIN"/>
    <property type="match status" value="1"/>
</dbReference>
<name>A0A832GRQ5_9BACT</name>
<evidence type="ECO:0000256" key="1">
    <source>
        <dbReference type="ARBA" id="ARBA00004141"/>
    </source>
</evidence>
<feature type="transmembrane region" description="Helical" evidence="5">
    <location>
        <begin position="101"/>
        <end position="123"/>
    </location>
</feature>
<comment type="subcellular location">
    <subcellularLocation>
        <location evidence="1">Membrane</location>
        <topology evidence="1">Multi-pass membrane protein</topology>
    </subcellularLocation>
</comment>
<accession>A0A832GRQ5</accession>
<dbReference type="GO" id="GO:0016020">
    <property type="term" value="C:membrane"/>
    <property type="evidence" value="ECO:0007669"/>
    <property type="project" value="UniProtKB-SubCell"/>
</dbReference>
<gene>
    <name evidence="6" type="ORF">ENT73_07385</name>
</gene>
<dbReference type="InterPro" id="IPR003825">
    <property type="entry name" value="Colicin-V_CvpA"/>
</dbReference>
<dbReference type="GO" id="GO:0009403">
    <property type="term" value="P:toxin biosynthetic process"/>
    <property type="evidence" value="ECO:0007669"/>
    <property type="project" value="InterPro"/>
</dbReference>
<feature type="transmembrane region" description="Helical" evidence="5">
    <location>
        <begin position="28"/>
        <end position="46"/>
    </location>
</feature>
<comment type="caution">
    <text evidence="6">The sequence shown here is derived from an EMBL/GenBank/DDBJ whole genome shotgun (WGS) entry which is preliminary data.</text>
</comment>
<feature type="transmembrane region" description="Helical" evidence="5">
    <location>
        <begin position="6"/>
        <end position="21"/>
    </location>
</feature>
<evidence type="ECO:0000256" key="3">
    <source>
        <dbReference type="ARBA" id="ARBA00022989"/>
    </source>
</evidence>
<dbReference type="Pfam" id="PF02674">
    <property type="entry name" value="Colicin_V"/>
    <property type="match status" value="1"/>
</dbReference>
<evidence type="ECO:0000256" key="5">
    <source>
        <dbReference type="SAM" id="Phobius"/>
    </source>
</evidence>
<proteinExistence type="predicted"/>
<feature type="transmembrane region" description="Helical" evidence="5">
    <location>
        <begin position="135"/>
        <end position="152"/>
    </location>
</feature>
<reference evidence="6" key="1">
    <citation type="journal article" date="2020" name="mSystems">
        <title>Genome- and Community-Level Interaction Insights into Carbon Utilization and Element Cycling Functions of Hydrothermarchaeota in Hydrothermal Sediment.</title>
        <authorList>
            <person name="Zhou Z."/>
            <person name="Liu Y."/>
            <person name="Xu W."/>
            <person name="Pan J."/>
            <person name="Luo Z.H."/>
            <person name="Li M."/>
        </authorList>
    </citation>
    <scope>NUCLEOTIDE SEQUENCE [LARGE SCALE GENOMIC DNA]</scope>
    <source>
        <strain evidence="6">SpSt-605</strain>
    </source>
</reference>
<dbReference type="InterPro" id="IPR052719">
    <property type="entry name" value="CvpA-like"/>
</dbReference>
<organism evidence="6">
    <name type="scientific">Caldimicrobium thiodismutans</name>
    <dbReference type="NCBI Taxonomy" id="1653476"/>
    <lineage>
        <taxon>Bacteria</taxon>
        <taxon>Pseudomonadati</taxon>
        <taxon>Thermodesulfobacteriota</taxon>
        <taxon>Thermodesulfobacteria</taxon>
        <taxon>Thermodesulfobacteriales</taxon>
        <taxon>Thermodesulfobacteriaceae</taxon>
        <taxon>Caldimicrobium</taxon>
    </lineage>
</organism>
<keyword evidence="2 5" id="KW-0812">Transmembrane</keyword>
<sequence length="175" mass="20032">MIWFDYLALGIIAYFVIRGFLSGFIKGFFSLLGMLIAFLYAGWLSLKLKPYMAHLISHPKGQLLISFLLAFLLIYLSFVLLGYVIVLFLKEINLSLGDRILGGLFGLIKGALFVTFFYFLIVVPFPPAKESLDRALVYPVVSTTTKLLMPLIPKSWIEFIQRTRKYYEIPKMLLS</sequence>
<dbReference type="EMBL" id="DSZU01000135">
    <property type="protein sequence ID" value="HGV55880.1"/>
    <property type="molecule type" value="Genomic_DNA"/>
</dbReference>